<dbReference type="VEuPathDB" id="MicrosporidiaDB:EDEG_03471"/>
<feature type="transmembrane region" description="Helical" evidence="1">
    <location>
        <begin position="57"/>
        <end position="73"/>
    </location>
</feature>
<keyword evidence="1" id="KW-0472">Membrane</keyword>
<name>J9D2R1_EDHAE</name>
<reference evidence="2 3" key="1">
    <citation type="submission" date="2011-08" db="EMBL/GenBank/DDBJ databases">
        <authorList>
            <person name="Liu Z.J."/>
            <person name="Shi F.L."/>
            <person name="Lu J.Q."/>
            <person name="Li M."/>
            <person name="Wang Z.L."/>
        </authorList>
    </citation>
    <scope>NUCLEOTIDE SEQUENCE [LARGE SCALE GENOMIC DNA]</scope>
    <source>
        <strain evidence="2 3">USNM 41457</strain>
    </source>
</reference>
<keyword evidence="1" id="KW-1133">Transmembrane helix</keyword>
<proteinExistence type="predicted"/>
<evidence type="ECO:0000313" key="2">
    <source>
        <dbReference type="EMBL" id="EJW02086.1"/>
    </source>
</evidence>
<keyword evidence="1" id="KW-0812">Transmembrane</keyword>
<dbReference type="EMBL" id="AFBI03000091">
    <property type="protein sequence ID" value="EJW02086.1"/>
    <property type="molecule type" value="Genomic_DNA"/>
</dbReference>
<evidence type="ECO:0000256" key="1">
    <source>
        <dbReference type="SAM" id="Phobius"/>
    </source>
</evidence>
<dbReference type="HOGENOM" id="CLU_2108978_0_0_1"/>
<sequence>MHVLIRIVYWDNSRDQYKKNRIIINVLILAMYTYFIFFDFYEFMHAFNMFKITSQKIFTKIIALIPNILIIFLKQNLINIRVKFYCFINNYKTFTMSVKAYLCNFNKKICIDCII</sequence>
<reference evidence="3" key="2">
    <citation type="submission" date="2015-07" db="EMBL/GenBank/DDBJ databases">
        <title>Contrasting host-pathogen interactions and genome evolution in two generalist and specialist microsporidian pathogens of mosquitoes.</title>
        <authorList>
            <consortium name="The Broad Institute Genomics Platform"/>
            <consortium name="The Broad Institute Genome Sequencing Center for Infectious Disease"/>
            <person name="Cuomo C.A."/>
            <person name="Sanscrainte N.D."/>
            <person name="Goldberg J.M."/>
            <person name="Heiman D."/>
            <person name="Young S."/>
            <person name="Zeng Q."/>
            <person name="Becnel J.J."/>
            <person name="Birren B.W."/>
        </authorList>
    </citation>
    <scope>NUCLEOTIDE SEQUENCE [LARGE SCALE GENOMIC DNA]</scope>
    <source>
        <strain evidence="3">USNM 41457</strain>
    </source>
</reference>
<organism evidence="2 3">
    <name type="scientific">Edhazardia aedis (strain USNM 41457)</name>
    <name type="common">Microsporidian parasite</name>
    <dbReference type="NCBI Taxonomy" id="1003232"/>
    <lineage>
        <taxon>Eukaryota</taxon>
        <taxon>Fungi</taxon>
        <taxon>Fungi incertae sedis</taxon>
        <taxon>Microsporidia</taxon>
        <taxon>Edhazardia</taxon>
    </lineage>
</organism>
<feature type="transmembrane region" description="Helical" evidence="1">
    <location>
        <begin position="21"/>
        <end position="37"/>
    </location>
</feature>
<accession>J9D2R1</accession>
<protein>
    <submittedName>
        <fullName evidence="2">Uncharacterized protein</fullName>
    </submittedName>
</protein>
<dbReference type="Proteomes" id="UP000003163">
    <property type="component" value="Unassembled WGS sequence"/>
</dbReference>
<comment type="caution">
    <text evidence="2">The sequence shown here is derived from an EMBL/GenBank/DDBJ whole genome shotgun (WGS) entry which is preliminary data.</text>
</comment>
<dbReference type="AlphaFoldDB" id="J9D2R1"/>
<dbReference type="InParanoid" id="J9D2R1"/>
<gene>
    <name evidence="2" type="ORF">EDEG_03471</name>
</gene>
<keyword evidence="3" id="KW-1185">Reference proteome</keyword>
<evidence type="ECO:0000313" key="3">
    <source>
        <dbReference type="Proteomes" id="UP000003163"/>
    </source>
</evidence>